<reference evidence="1 2" key="1">
    <citation type="submission" date="2018-11" db="EMBL/GenBank/DDBJ databases">
        <authorList>
            <consortium name="Pathogen Informatics"/>
        </authorList>
    </citation>
    <scope>NUCLEOTIDE SEQUENCE [LARGE SCALE GENOMIC DNA]</scope>
</reference>
<gene>
    <name evidence="1" type="ORF">DILT_LOCUS4052</name>
</gene>
<dbReference type="AlphaFoldDB" id="A0A3P6VCH5"/>
<keyword evidence="2" id="KW-1185">Reference proteome</keyword>
<accession>A0A3P6VCH5</accession>
<evidence type="ECO:0000313" key="2">
    <source>
        <dbReference type="Proteomes" id="UP000281553"/>
    </source>
</evidence>
<dbReference type="Proteomes" id="UP000281553">
    <property type="component" value="Unassembled WGS sequence"/>
</dbReference>
<evidence type="ECO:0000313" key="1">
    <source>
        <dbReference type="EMBL" id="VDK87624.1"/>
    </source>
</evidence>
<sequence length="142" mass="16591">MNDLQGCGQEWPLECLPPDITPELARLVAKRRLRSPILRPYYSAFRLYGIHYSFWYHPPWYFLSTRTGTPRARKRDWEKTSLPDRVYADKSTVKSVNVNQRKSSQTQGACTLKGTRETLSDNGSIRIEQTRLAHGKRLSRHR</sequence>
<name>A0A3P6VCH5_DIBLA</name>
<protein>
    <submittedName>
        <fullName evidence="1">Uncharacterized protein</fullName>
    </submittedName>
</protein>
<proteinExistence type="predicted"/>
<dbReference type="EMBL" id="UYRU01044746">
    <property type="protein sequence ID" value="VDK87624.1"/>
    <property type="molecule type" value="Genomic_DNA"/>
</dbReference>
<organism evidence="1 2">
    <name type="scientific">Dibothriocephalus latus</name>
    <name type="common">Fish tapeworm</name>
    <name type="synonym">Diphyllobothrium latum</name>
    <dbReference type="NCBI Taxonomy" id="60516"/>
    <lineage>
        <taxon>Eukaryota</taxon>
        <taxon>Metazoa</taxon>
        <taxon>Spiralia</taxon>
        <taxon>Lophotrochozoa</taxon>
        <taxon>Platyhelminthes</taxon>
        <taxon>Cestoda</taxon>
        <taxon>Eucestoda</taxon>
        <taxon>Diphyllobothriidea</taxon>
        <taxon>Diphyllobothriidae</taxon>
        <taxon>Dibothriocephalus</taxon>
    </lineage>
</organism>